<dbReference type="GO" id="GO:0005770">
    <property type="term" value="C:late endosome"/>
    <property type="evidence" value="ECO:0007669"/>
    <property type="project" value="TreeGrafter"/>
</dbReference>
<comment type="caution">
    <text evidence="5">The sequence shown here is derived from an EMBL/GenBank/DDBJ whole genome shotgun (WGS) entry which is preliminary data.</text>
</comment>
<feature type="compositionally biased region" description="Polar residues" evidence="3">
    <location>
        <begin position="350"/>
        <end position="362"/>
    </location>
</feature>
<protein>
    <submittedName>
        <fullName evidence="5">WD40-repeat-containing domain</fullName>
    </submittedName>
</protein>
<accession>A0A0V0QDJ9</accession>
<dbReference type="Proteomes" id="UP000054937">
    <property type="component" value="Unassembled WGS sequence"/>
</dbReference>
<reference evidence="5 6" key="1">
    <citation type="journal article" date="2015" name="Sci. Rep.">
        <title>Genome of the facultative scuticociliatosis pathogen Pseudocohnilembus persalinus provides insight into its virulence through horizontal gene transfer.</title>
        <authorList>
            <person name="Xiong J."/>
            <person name="Wang G."/>
            <person name="Cheng J."/>
            <person name="Tian M."/>
            <person name="Pan X."/>
            <person name="Warren A."/>
            <person name="Jiang C."/>
            <person name="Yuan D."/>
            <person name="Miao W."/>
        </authorList>
    </citation>
    <scope>NUCLEOTIDE SEQUENCE [LARGE SCALE GENOMIC DNA]</scope>
    <source>
        <strain evidence="5">36N120E</strain>
    </source>
</reference>
<evidence type="ECO:0000313" key="5">
    <source>
        <dbReference type="EMBL" id="KRX00281.1"/>
    </source>
</evidence>
<feature type="domain" description="Vacuolar protein sorting-associated protein 8 central" evidence="4">
    <location>
        <begin position="192"/>
        <end position="288"/>
    </location>
</feature>
<gene>
    <name evidence="5" type="ORF">PPERSA_10780</name>
</gene>
<evidence type="ECO:0000259" key="4">
    <source>
        <dbReference type="Pfam" id="PF12816"/>
    </source>
</evidence>
<feature type="region of interest" description="Disordered" evidence="3">
    <location>
        <begin position="596"/>
        <end position="633"/>
    </location>
</feature>
<dbReference type="GO" id="GO:0034058">
    <property type="term" value="P:endosomal vesicle fusion"/>
    <property type="evidence" value="ECO:0007669"/>
    <property type="project" value="TreeGrafter"/>
</dbReference>
<feature type="region of interest" description="Disordered" evidence="3">
    <location>
        <begin position="350"/>
        <end position="377"/>
    </location>
</feature>
<dbReference type="InterPro" id="IPR045111">
    <property type="entry name" value="Vps41/Vps8"/>
</dbReference>
<dbReference type="InParanoid" id="A0A0V0QDJ9"/>
<evidence type="ECO:0000313" key="6">
    <source>
        <dbReference type="Proteomes" id="UP000054937"/>
    </source>
</evidence>
<keyword evidence="2" id="KW-0175">Coiled coil</keyword>
<dbReference type="InterPro" id="IPR015943">
    <property type="entry name" value="WD40/YVTN_repeat-like_dom_sf"/>
</dbReference>
<dbReference type="InterPro" id="IPR036322">
    <property type="entry name" value="WD40_repeat_dom_sf"/>
</dbReference>
<dbReference type="InterPro" id="IPR025941">
    <property type="entry name" value="Vps8_central_dom"/>
</dbReference>
<comment type="similarity">
    <text evidence="1">Belongs to the VPS8 family.</text>
</comment>
<dbReference type="SUPFAM" id="SSF50978">
    <property type="entry name" value="WD40 repeat-like"/>
    <property type="match status" value="1"/>
</dbReference>
<dbReference type="EMBL" id="LDAU01000194">
    <property type="protein sequence ID" value="KRX00281.1"/>
    <property type="molecule type" value="Genomic_DNA"/>
</dbReference>
<dbReference type="Pfam" id="PF12816">
    <property type="entry name" value="TPR_Vps8"/>
    <property type="match status" value="1"/>
</dbReference>
<dbReference type="PANTHER" id="PTHR12616">
    <property type="entry name" value="VACUOLAR PROTEIN SORTING VPS41"/>
    <property type="match status" value="1"/>
</dbReference>
<name>A0A0V0QDJ9_PSEPJ</name>
<keyword evidence="6" id="KW-1185">Reference proteome</keyword>
<sequence length="1049" mass="124066">MADAINDDIKIFGNPTVMKKIKNFIAIGTDQGMVIMYDIQSQFQTTVQLTKDKYKGRAGPVTSLDVSFDFKIIAIGYQNGFIDLIQLDNQYKFDTYKDLHTSSICQLKFIHENTNSLEYFELISADINGQIHRLQIQVYQAKIVHQLPSIPFIDKNQIPLISWGEGGLFNQSDSYILLLVGWGNYLFLQSQIQYILKIAKQHKLFRVIAYISTKYKKDFLTPLNYIKDEFLTQHKQVQNQKNLEKEAWNRIMWYINMCFKCIIINGDKMRYNEQIQMISDIINFLKIQENLDKLIQLNPEISLNHLLYQLFDGELAEIIFENSNILYEQIFKIQECNQGQLNNTFSTGYQQNSNQDSKIQSTHQKDEHSNSSLKNIDNNFSNLKNNSQIQDLKQNGNYSTDQILPSQDWHTNENQIQNIKIKEKDIINQYLQSNQSFIHQLLINIFQNYYKQLKNENENLNQNLQNQFLHFFARIYNLRIFQLDKDLQQELFTHYIKSQIEFDYLLENYINNKQQSQIYTQNPTDISQFDLVNLLIQNDEEQQRLKKQQSFFRSDSQLSMSSSTSNLSDKYKKKQKTKVEVLPCLIGYLQLIRKPKKNVSRQPTQEKKQENIQYNNNKDDNQKNIQTLDPQQNNQSYNILEKSTLELSKIIQNGSENNEKNSQQQIKDHVQNIKAQQKNQDFSQSVFTWLNYIFAKHEQKEYPYIKLLKNTIIQNFDIFLKISEIQSIELFDSQLKNFGLEILEKLKGQVETQLTFMKHVIAQPKSQILKDIDVVKIKYIDLLAQQNPKEVIKEIKNMRNFPMDKILEICQNKNIKKAEAYIYQRQGNYRQALQIFSKIFIDYLQTSTRMFQQKNISFNKEKIRKKLDYNLELCLEFQQQEEDETKDTLWFEFCDKVIKYITIKNLTSKTINSGIQEILCFIVSQIFETMCTNLEMNYVIEKFTSKYGSIPLKVFKNTNNSVKSLFEFINNTHKSTQKDIAQTIGKLNIDIKNKQGQKFDLIQDLNEQECFICKKSFQHIDKSKIDKNSYKPEQNSKKNAKRVLHMQIF</sequence>
<organism evidence="5 6">
    <name type="scientific">Pseudocohnilembus persalinus</name>
    <name type="common">Ciliate</name>
    <dbReference type="NCBI Taxonomy" id="266149"/>
    <lineage>
        <taxon>Eukaryota</taxon>
        <taxon>Sar</taxon>
        <taxon>Alveolata</taxon>
        <taxon>Ciliophora</taxon>
        <taxon>Intramacronucleata</taxon>
        <taxon>Oligohymenophorea</taxon>
        <taxon>Scuticociliatia</taxon>
        <taxon>Philasterida</taxon>
        <taxon>Pseudocohnilembidae</taxon>
        <taxon>Pseudocohnilembus</taxon>
    </lineage>
</organism>
<dbReference type="PANTHER" id="PTHR12616:SF8">
    <property type="entry name" value="VACUOLAR PROTEIN SORTING-ASSOCIATED PROTEIN 8 HOMOLOG"/>
    <property type="match status" value="1"/>
</dbReference>
<proteinExistence type="inferred from homology"/>
<feature type="coiled-coil region" evidence="2">
    <location>
        <begin position="443"/>
        <end position="470"/>
    </location>
</feature>
<evidence type="ECO:0000256" key="1">
    <source>
        <dbReference type="ARBA" id="ARBA00009422"/>
    </source>
</evidence>
<evidence type="ECO:0000256" key="2">
    <source>
        <dbReference type="SAM" id="Coils"/>
    </source>
</evidence>
<dbReference type="OrthoDB" id="289913at2759"/>
<dbReference type="GO" id="GO:0006623">
    <property type="term" value="P:protein targeting to vacuole"/>
    <property type="evidence" value="ECO:0007669"/>
    <property type="project" value="InterPro"/>
</dbReference>
<dbReference type="Gene3D" id="2.130.10.10">
    <property type="entry name" value="YVTN repeat-like/Quinoprotein amine dehydrogenase"/>
    <property type="match status" value="1"/>
</dbReference>
<dbReference type="AlphaFoldDB" id="A0A0V0QDJ9"/>
<evidence type="ECO:0000256" key="3">
    <source>
        <dbReference type="SAM" id="MobiDB-lite"/>
    </source>
</evidence>
<dbReference type="GO" id="GO:0030897">
    <property type="term" value="C:HOPS complex"/>
    <property type="evidence" value="ECO:0007669"/>
    <property type="project" value="TreeGrafter"/>
</dbReference>
<dbReference type="Pfam" id="PF23410">
    <property type="entry name" value="Beta-prop_VPS8"/>
    <property type="match status" value="1"/>
</dbReference>